<reference evidence="3" key="2">
    <citation type="journal article" date="2014" name="ISME J.">
        <title>Microbial stratification in low pH oxic and suboxic macroscopic growths along an acid mine drainage.</title>
        <authorList>
            <person name="Mendez-Garcia C."/>
            <person name="Mesa V."/>
            <person name="Sprenger R.R."/>
            <person name="Richter M."/>
            <person name="Diez M.S."/>
            <person name="Solano J."/>
            <person name="Bargiela R."/>
            <person name="Golyshina O.V."/>
            <person name="Manteca A."/>
            <person name="Ramos J.L."/>
            <person name="Gallego J.R."/>
            <person name="Llorente I."/>
            <person name="Martins Dos Santos V.A."/>
            <person name="Jensen O.N."/>
            <person name="Pelaez A.I."/>
            <person name="Sanchez J."/>
            <person name="Ferrer M."/>
        </authorList>
    </citation>
    <scope>NUCLEOTIDE SEQUENCE</scope>
</reference>
<dbReference type="InterPro" id="IPR045076">
    <property type="entry name" value="MutS"/>
</dbReference>
<proteinExistence type="predicted"/>
<accession>T1A2S9</accession>
<dbReference type="InterPro" id="IPR036187">
    <property type="entry name" value="DNA_mismatch_repair_MutS_sf"/>
</dbReference>
<name>T1A2S9_9ZZZZ</name>
<feature type="non-terminal residue" evidence="3">
    <location>
        <position position="1"/>
    </location>
</feature>
<dbReference type="PANTHER" id="PTHR11361">
    <property type="entry name" value="DNA MISMATCH REPAIR PROTEIN MUTS FAMILY MEMBER"/>
    <property type="match status" value="1"/>
</dbReference>
<dbReference type="AlphaFoldDB" id="T1A2S9"/>
<dbReference type="GO" id="GO:0005524">
    <property type="term" value="F:ATP binding"/>
    <property type="evidence" value="ECO:0007669"/>
    <property type="project" value="InterPro"/>
</dbReference>
<dbReference type="SMART" id="SM00533">
    <property type="entry name" value="MUTSd"/>
    <property type="match status" value="1"/>
</dbReference>
<evidence type="ECO:0000313" key="3">
    <source>
        <dbReference type="EMBL" id="EQD54861.1"/>
    </source>
</evidence>
<feature type="domain" description="DNA mismatch repair protein MutS core" evidence="2">
    <location>
        <begin position="13"/>
        <end position="233"/>
    </location>
</feature>
<dbReference type="PANTHER" id="PTHR11361:SF34">
    <property type="entry name" value="DNA MISMATCH REPAIR PROTEIN MSH1, MITOCHONDRIAL"/>
    <property type="match status" value="1"/>
</dbReference>
<evidence type="ECO:0000259" key="2">
    <source>
        <dbReference type="SMART" id="SM00533"/>
    </source>
</evidence>
<reference evidence="3" key="1">
    <citation type="submission" date="2013-08" db="EMBL/GenBank/DDBJ databases">
        <authorList>
            <person name="Mendez C."/>
            <person name="Richter M."/>
            <person name="Ferrer M."/>
            <person name="Sanchez J."/>
        </authorList>
    </citation>
    <scope>NUCLEOTIDE SEQUENCE</scope>
</reference>
<dbReference type="GO" id="GO:0005829">
    <property type="term" value="C:cytosol"/>
    <property type="evidence" value="ECO:0007669"/>
    <property type="project" value="TreeGrafter"/>
</dbReference>
<dbReference type="EMBL" id="AUZY01006271">
    <property type="protein sequence ID" value="EQD54861.1"/>
    <property type="molecule type" value="Genomic_DNA"/>
</dbReference>
<dbReference type="GO" id="GO:0006298">
    <property type="term" value="P:mismatch repair"/>
    <property type="evidence" value="ECO:0007669"/>
    <property type="project" value="InterPro"/>
</dbReference>
<dbReference type="InterPro" id="IPR007696">
    <property type="entry name" value="DNA_mismatch_repair_MutS_core"/>
</dbReference>
<protein>
    <submittedName>
        <fullName evidence="3">DNA mismatch repair protein MutS, core domain protein</fullName>
    </submittedName>
</protein>
<gene>
    <name evidence="3" type="ORF">B1B_09470</name>
</gene>
<sequence>HLEIRRPMNPDDPSGPTLLESMDETVTASGRRTLAFWLANPLADVAAIADRQDAVAALVERGTGVEEVRATLRGLADLARIASRVAGRRVRPPELGALRAGLHALETTRAALGSGPASDRLRQLAEALAPPAALIGLLDAALPEELPARDDAGGLFRPGHAPDVDMARGAERAAMDDLARLEATEQASTGIKSLKVAYNQVFGYYLEVHPPPPRPSRPPHFRRRQTVAQAERFT</sequence>
<dbReference type="GO" id="GO:0140664">
    <property type="term" value="F:ATP-dependent DNA damage sensor activity"/>
    <property type="evidence" value="ECO:0007669"/>
    <property type="project" value="InterPro"/>
</dbReference>
<dbReference type="GO" id="GO:0030983">
    <property type="term" value="F:mismatched DNA binding"/>
    <property type="evidence" value="ECO:0007669"/>
    <property type="project" value="InterPro"/>
</dbReference>
<organism evidence="3">
    <name type="scientific">mine drainage metagenome</name>
    <dbReference type="NCBI Taxonomy" id="410659"/>
    <lineage>
        <taxon>unclassified sequences</taxon>
        <taxon>metagenomes</taxon>
        <taxon>ecological metagenomes</taxon>
    </lineage>
</organism>
<comment type="caution">
    <text evidence="3">The sequence shown here is derived from an EMBL/GenBank/DDBJ whole genome shotgun (WGS) entry which is preliminary data.</text>
</comment>
<feature type="non-terminal residue" evidence="3">
    <location>
        <position position="234"/>
    </location>
</feature>
<dbReference type="Gene3D" id="1.10.1420.10">
    <property type="match status" value="2"/>
</dbReference>
<dbReference type="SUPFAM" id="SSF48334">
    <property type="entry name" value="DNA repair protein MutS, domain III"/>
    <property type="match status" value="1"/>
</dbReference>
<evidence type="ECO:0000256" key="1">
    <source>
        <dbReference type="SAM" id="MobiDB-lite"/>
    </source>
</evidence>
<feature type="region of interest" description="Disordered" evidence="1">
    <location>
        <begin position="209"/>
        <end position="234"/>
    </location>
</feature>
<dbReference type="Pfam" id="PF05192">
    <property type="entry name" value="MutS_III"/>
    <property type="match status" value="1"/>
</dbReference>